<reference evidence="3" key="1">
    <citation type="submission" date="2020-07" db="EMBL/GenBank/DDBJ databases">
        <title>Ethylene signaling mediates host invasion by parasitic plants.</title>
        <authorList>
            <person name="Yoshida S."/>
        </authorList>
    </citation>
    <scope>NUCLEOTIDE SEQUENCE</scope>
    <source>
        <strain evidence="3">Okayama</strain>
    </source>
</reference>
<dbReference type="Proteomes" id="UP000653305">
    <property type="component" value="Unassembled WGS sequence"/>
</dbReference>
<accession>A0A830BGV6</accession>
<keyword evidence="1" id="KW-1133">Transmembrane helix</keyword>
<keyword evidence="4" id="KW-1185">Reference proteome</keyword>
<sequence>MVIGCGMRNIRCNQSKDCRFLDEGFRCSENGRPDFFYTKWRWQPRNCNLPRFFYYCYCYYYFYLFIIHSLCFLIGKIIYVGRDVGLRFLFIEI</sequence>
<name>A0A830BGV6_9LAMI</name>
<proteinExistence type="predicted"/>
<keyword evidence="1" id="KW-0472">Membrane</keyword>
<feature type="domain" description="Trichome birefringence-like N-terminal" evidence="2">
    <location>
        <begin position="14"/>
        <end position="48"/>
    </location>
</feature>
<dbReference type="PANTHER" id="PTHR32285:SF213">
    <property type="entry name" value="PROTEIN TRICHOME BIREFRINGENCE-LIKE 11"/>
    <property type="match status" value="1"/>
</dbReference>
<dbReference type="GO" id="GO:0016413">
    <property type="term" value="F:O-acetyltransferase activity"/>
    <property type="evidence" value="ECO:0007669"/>
    <property type="project" value="InterPro"/>
</dbReference>
<evidence type="ECO:0000259" key="2">
    <source>
        <dbReference type="Pfam" id="PF14416"/>
    </source>
</evidence>
<dbReference type="AlphaFoldDB" id="A0A830BGV6"/>
<dbReference type="EMBL" id="BMAC01000076">
    <property type="protein sequence ID" value="GFP83994.1"/>
    <property type="molecule type" value="Genomic_DNA"/>
</dbReference>
<dbReference type="OrthoDB" id="1185058at2759"/>
<organism evidence="3 4">
    <name type="scientific">Phtheirospermum japonicum</name>
    <dbReference type="NCBI Taxonomy" id="374723"/>
    <lineage>
        <taxon>Eukaryota</taxon>
        <taxon>Viridiplantae</taxon>
        <taxon>Streptophyta</taxon>
        <taxon>Embryophyta</taxon>
        <taxon>Tracheophyta</taxon>
        <taxon>Spermatophyta</taxon>
        <taxon>Magnoliopsida</taxon>
        <taxon>eudicotyledons</taxon>
        <taxon>Gunneridae</taxon>
        <taxon>Pentapetalae</taxon>
        <taxon>asterids</taxon>
        <taxon>lamiids</taxon>
        <taxon>Lamiales</taxon>
        <taxon>Orobanchaceae</taxon>
        <taxon>Orobanchaceae incertae sedis</taxon>
        <taxon>Phtheirospermum</taxon>
    </lineage>
</organism>
<feature type="transmembrane region" description="Helical" evidence="1">
    <location>
        <begin position="60"/>
        <end position="79"/>
    </location>
</feature>
<comment type="caution">
    <text evidence="3">The sequence shown here is derived from an EMBL/GenBank/DDBJ whole genome shotgun (WGS) entry which is preliminary data.</text>
</comment>
<dbReference type="PANTHER" id="PTHR32285">
    <property type="entry name" value="PROTEIN TRICHOME BIREFRINGENCE-LIKE 9-RELATED"/>
    <property type="match status" value="1"/>
</dbReference>
<gene>
    <name evidence="3" type="ORF">PHJA_000543000</name>
</gene>
<dbReference type="Pfam" id="PF14416">
    <property type="entry name" value="PMR5N"/>
    <property type="match status" value="1"/>
</dbReference>
<evidence type="ECO:0000256" key="1">
    <source>
        <dbReference type="SAM" id="Phobius"/>
    </source>
</evidence>
<dbReference type="InterPro" id="IPR029962">
    <property type="entry name" value="TBL"/>
</dbReference>
<evidence type="ECO:0000313" key="4">
    <source>
        <dbReference type="Proteomes" id="UP000653305"/>
    </source>
</evidence>
<evidence type="ECO:0000313" key="3">
    <source>
        <dbReference type="EMBL" id="GFP83994.1"/>
    </source>
</evidence>
<protein>
    <submittedName>
        <fullName evidence="3">Protein trichome birefringence-like 10</fullName>
    </submittedName>
</protein>
<keyword evidence="1" id="KW-0812">Transmembrane</keyword>
<dbReference type="GO" id="GO:0005794">
    <property type="term" value="C:Golgi apparatus"/>
    <property type="evidence" value="ECO:0007669"/>
    <property type="project" value="TreeGrafter"/>
</dbReference>
<dbReference type="InterPro" id="IPR025846">
    <property type="entry name" value="TBL_N"/>
</dbReference>